<sequence>MDDDLVKTIREIQESMLNPTQQVIEYMRESLRNTKEIAEMTRKLRSGIDQAVLKFSESLKLAYKHLKIIENKTEALKLILVDCGYPPSDKFFTFEISEIIDYYDEHGKEKTEQYLHEYLFQRFDQEELNGLLSEWESFELLSKRMLILRQSINAHVNGNYFIAIPPLLAQLEGMVADGFQHIGRMDGYKMKGYLSDLLSEDHIMSFDSVALGFYKTIVLVNFEHGKPLESYLSRNAILHGADTEYGTPVNSLKSILLFDYIQSRIWRQKQ</sequence>
<dbReference type="RefSeq" id="WP_269880842.1">
    <property type="nucleotide sequence ID" value="NZ_JAQAGZ010000004.1"/>
</dbReference>
<dbReference type="Proteomes" id="UP001527882">
    <property type="component" value="Unassembled WGS sequence"/>
</dbReference>
<accession>A0ABT4Q6B8</accession>
<protein>
    <recommendedName>
        <fullName evidence="3">DUF4145 domain-containing protein</fullName>
    </recommendedName>
</protein>
<proteinExistence type="predicted"/>
<evidence type="ECO:0008006" key="3">
    <source>
        <dbReference type="Google" id="ProtNLM"/>
    </source>
</evidence>
<evidence type="ECO:0000313" key="1">
    <source>
        <dbReference type="EMBL" id="MCZ8512418.1"/>
    </source>
</evidence>
<gene>
    <name evidence="1" type="ORF">O9H85_08220</name>
</gene>
<evidence type="ECO:0000313" key="2">
    <source>
        <dbReference type="Proteomes" id="UP001527882"/>
    </source>
</evidence>
<organism evidence="1 2">
    <name type="scientific">Paenibacillus gyeongsangnamensis</name>
    <dbReference type="NCBI Taxonomy" id="3388067"/>
    <lineage>
        <taxon>Bacteria</taxon>
        <taxon>Bacillati</taxon>
        <taxon>Bacillota</taxon>
        <taxon>Bacilli</taxon>
        <taxon>Bacillales</taxon>
        <taxon>Paenibacillaceae</taxon>
        <taxon>Paenibacillus</taxon>
    </lineage>
</organism>
<dbReference type="EMBL" id="JAQAGZ010000004">
    <property type="protein sequence ID" value="MCZ8512418.1"/>
    <property type="molecule type" value="Genomic_DNA"/>
</dbReference>
<comment type="caution">
    <text evidence="1">The sequence shown here is derived from an EMBL/GenBank/DDBJ whole genome shotgun (WGS) entry which is preliminary data.</text>
</comment>
<reference evidence="1 2" key="1">
    <citation type="submission" date="2022-12" db="EMBL/GenBank/DDBJ databases">
        <title>Draft genome sequence of Paenibacillus sp. dW9.</title>
        <authorList>
            <person name="Choi E.-W."/>
            <person name="Kim D.-U."/>
        </authorList>
    </citation>
    <scope>NUCLEOTIDE SEQUENCE [LARGE SCALE GENOMIC DNA]</scope>
    <source>
        <strain evidence="2">dW9</strain>
    </source>
</reference>
<keyword evidence="2" id="KW-1185">Reference proteome</keyword>
<name>A0ABT4Q6B8_9BACL</name>